<comment type="caution">
    <text evidence="1">The sequence shown here is derived from an EMBL/GenBank/DDBJ whole genome shotgun (WGS) entry which is preliminary data.</text>
</comment>
<evidence type="ECO:0000313" key="2">
    <source>
        <dbReference type="Proteomes" id="UP000076154"/>
    </source>
</evidence>
<gene>
    <name evidence="1" type="ORF">Hypma_002912</name>
</gene>
<evidence type="ECO:0000313" key="1">
    <source>
        <dbReference type="EMBL" id="RDB16549.1"/>
    </source>
</evidence>
<dbReference type="Proteomes" id="UP000076154">
    <property type="component" value="Unassembled WGS sequence"/>
</dbReference>
<organism evidence="1 2">
    <name type="scientific">Hypsizygus marmoreus</name>
    <name type="common">White beech mushroom</name>
    <name type="synonym">Agaricus marmoreus</name>
    <dbReference type="NCBI Taxonomy" id="39966"/>
    <lineage>
        <taxon>Eukaryota</taxon>
        <taxon>Fungi</taxon>
        <taxon>Dikarya</taxon>
        <taxon>Basidiomycota</taxon>
        <taxon>Agaricomycotina</taxon>
        <taxon>Agaricomycetes</taxon>
        <taxon>Agaricomycetidae</taxon>
        <taxon>Agaricales</taxon>
        <taxon>Tricholomatineae</taxon>
        <taxon>Lyophyllaceae</taxon>
        <taxon>Hypsizygus</taxon>
    </lineage>
</organism>
<keyword evidence="2" id="KW-1185">Reference proteome</keyword>
<dbReference type="EMBL" id="LUEZ02000124">
    <property type="protein sequence ID" value="RDB16549.1"/>
    <property type="molecule type" value="Genomic_DNA"/>
</dbReference>
<dbReference type="InParanoid" id="A0A369J3C5"/>
<name>A0A369J3C5_HYPMA</name>
<reference evidence="1" key="1">
    <citation type="submission" date="2018-04" db="EMBL/GenBank/DDBJ databases">
        <title>Whole genome sequencing of Hypsizygus marmoreus.</title>
        <authorList>
            <person name="Choi I.-G."/>
            <person name="Min B."/>
            <person name="Kim J.-G."/>
            <person name="Kim S."/>
            <person name="Oh Y.-L."/>
            <person name="Kong W.-S."/>
            <person name="Park H."/>
            <person name="Jeong J."/>
            <person name="Song E.-S."/>
        </authorList>
    </citation>
    <scope>NUCLEOTIDE SEQUENCE [LARGE SCALE GENOMIC DNA]</scope>
    <source>
        <strain evidence="1">51987-8</strain>
    </source>
</reference>
<protein>
    <submittedName>
        <fullName evidence="1">Uncharacterized protein</fullName>
    </submittedName>
</protein>
<dbReference type="AlphaFoldDB" id="A0A369J3C5"/>
<accession>A0A369J3C5</accession>
<sequence length="69" mass="7614">MGSALFPGLRSEVASLYAHSMPKPRVLVQAKRTQFETKLSAVDEQIAKKRDLKMAEVATAWVASKRSPV</sequence>
<proteinExistence type="predicted"/>